<dbReference type="SUPFAM" id="SSF109854">
    <property type="entry name" value="DinB/YfiT-like putative metalloenzymes"/>
    <property type="match status" value="1"/>
</dbReference>
<dbReference type="InterPro" id="IPR010872">
    <property type="entry name" value="MDMPI_C-term_domain"/>
</dbReference>
<dbReference type="RefSeq" id="WP_189711345.1">
    <property type="nucleotide sequence ID" value="NZ_BMSA01000006.1"/>
</dbReference>
<dbReference type="AlphaFoldDB" id="A0A918HCF4"/>
<dbReference type="Pfam" id="PF07398">
    <property type="entry name" value="MDMPI_C"/>
    <property type="match status" value="1"/>
</dbReference>
<proteinExistence type="predicted"/>
<name>A0A918HCF4_9ACTN</name>
<evidence type="ECO:0000313" key="5">
    <source>
        <dbReference type="Proteomes" id="UP000646776"/>
    </source>
</evidence>
<comment type="caution">
    <text evidence="4">The sequence shown here is derived from an EMBL/GenBank/DDBJ whole genome shotgun (WGS) entry which is preliminary data.</text>
</comment>
<evidence type="ECO:0000256" key="1">
    <source>
        <dbReference type="SAM" id="MobiDB-lite"/>
    </source>
</evidence>
<sequence>MTTTLAFSALLRLIDERASAFRAAVASAPSLDVQVPTCPEWTLFDLAEHIGEGRRAWAATVAAGPASAKAVPEGDLAAPQEREAVPAWLAASTQELLDALREAGPDRGCWTWWGASQSPPTCGAVARHQLQQLAVHTYDAQLTVGAPQPLPDEVALDGVEEFLFTCVATPSAWPHKPTAFDFHAAEGHSWRLTVDGDGARSTRISTPGTTPVAAADEGPNAPGVSVRGTASELVLFVYDRIPADSVQIEGDAGLFDLLRAWEPEE</sequence>
<feature type="domain" description="Mycothiol-dependent maleylpyruvate isomerase metal-binding" evidence="3">
    <location>
        <begin position="11"/>
        <end position="141"/>
    </location>
</feature>
<feature type="region of interest" description="Disordered" evidence="1">
    <location>
        <begin position="197"/>
        <end position="224"/>
    </location>
</feature>
<dbReference type="GO" id="GO:0005886">
    <property type="term" value="C:plasma membrane"/>
    <property type="evidence" value="ECO:0007669"/>
    <property type="project" value="TreeGrafter"/>
</dbReference>
<feature type="domain" description="MDMPI C-terminal" evidence="2">
    <location>
        <begin position="153"/>
        <end position="256"/>
    </location>
</feature>
<dbReference type="PANTHER" id="PTHR40758">
    <property type="entry name" value="CONSERVED PROTEIN"/>
    <property type="match status" value="1"/>
</dbReference>
<reference evidence="4" key="2">
    <citation type="submission" date="2020-09" db="EMBL/GenBank/DDBJ databases">
        <authorList>
            <person name="Sun Q."/>
            <person name="Ohkuma M."/>
        </authorList>
    </citation>
    <scope>NUCLEOTIDE SEQUENCE</scope>
    <source>
        <strain evidence="4">JCM 4125</strain>
    </source>
</reference>
<dbReference type="PANTHER" id="PTHR40758:SF1">
    <property type="entry name" value="CONSERVED PROTEIN"/>
    <property type="match status" value="1"/>
</dbReference>
<evidence type="ECO:0008006" key="6">
    <source>
        <dbReference type="Google" id="ProtNLM"/>
    </source>
</evidence>
<dbReference type="GO" id="GO:0046872">
    <property type="term" value="F:metal ion binding"/>
    <property type="evidence" value="ECO:0007669"/>
    <property type="project" value="InterPro"/>
</dbReference>
<dbReference type="Pfam" id="PF11716">
    <property type="entry name" value="MDMPI_N"/>
    <property type="match status" value="1"/>
</dbReference>
<protein>
    <recommendedName>
        <fullName evidence="6">Maleylpyruvate isomerase family mycothiol-dependent enzyme</fullName>
    </recommendedName>
</protein>
<gene>
    <name evidence="4" type="ORF">GCM10010226_27520</name>
</gene>
<keyword evidence="5" id="KW-1185">Reference proteome</keyword>
<evidence type="ECO:0000259" key="2">
    <source>
        <dbReference type="Pfam" id="PF07398"/>
    </source>
</evidence>
<reference evidence="4" key="1">
    <citation type="journal article" date="2014" name="Int. J. Syst. Evol. Microbiol.">
        <title>Complete genome sequence of Corynebacterium casei LMG S-19264T (=DSM 44701T), isolated from a smear-ripened cheese.</title>
        <authorList>
            <consortium name="US DOE Joint Genome Institute (JGI-PGF)"/>
            <person name="Walter F."/>
            <person name="Albersmeier A."/>
            <person name="Kalinowski J."/>
            <person name="Ruckert C."/>
        </authorList>
    </citation>
    <scope>NUCLEOTIDE SEQUENCE</scope>
    <source>
        <strain evidence="4">JCM 4125</strain>
    </source>
</reference>
<dbReference type="Gene3D" id="1.20.120.450">
    <property type="entry name" value="dinb family like domain"/>
    <property type="match status" value="1"/>
</dbReference>
<accession>A0A918HCF4</accession>
<evidence type="ECO:0000313" key="4">
    <source>
        <dbReference type="EMBL" id="GGT48827.1"/>
    </source>
</evidence>
<organism evidence="4 5">
    <name type="scientific">Streptomyces phaeofaciens</name>
    <dbReference type="NCBI Taxonomy" id="68254"/>
    <lineage>
        <taxon>Bacteria</taxon>
        <taxon>Bacillati</taxon>
        <taxon>Actinomycetota</taxon>
        <taxon>Actinomycetes</taxon>
        <taxon>Kitasatosporales</taxon>
        <taxon>Streptomycetaceae</taxon>
        <taxon>Streptomyces</taxon>
    </lineage>
</organism>
<dbReference type="InterPro" id="IPR017517">
    <property type="entry name" value="Maleyloyr_isom"/>
</dbReference>
<dbReference type="InterPro" id="IPR034660">
    <property type="entry name" value="DinB/YfiT-like"/>
</dbReference>
<dbReference type="NCBIfam" id="TIGR03083">
    <property type="entry name" value="maleylpyruvate isomerase family mycothiol-dependent enzyme"/>
    <property type="match status" value="1"/>
</dbReference>
<dbReference type="Proteomes" id="UP000646776">
    <property type="component" value="Unassembled WGS sequence"/>
</dbReference>
<dbReference type="InterPro" id="IPR024344">
    <property type="entry name" value="MDMPI_metal-binding"/>
</dbReference>
<dbReference type="EMBL" id="BMSA01000006">
    <property type="protein sequence ID" value="GGT48827.1"/>
    <property type="molecule type" value="Genomic_DNA"/>
</dbReference>
<evidence type="ECO:0000259" key="3">
    <source>
        <dbReference type="Pfam" id="PF11716"/>
    </source>
</evidence>